<evidence type="ECO:0000313" key="6">
    <source>
        <dbReference type="EMBL" id="SFQ69113.1"/>
    </source>
</evidence>
<dbReference type="Pfam" id="PF00196">
    <property type="entry name" value="GerE"/>
    <property type="match status" value="1"/>
</dbReference>
<sequence length="316" mass="34646">MTADVQWWAWLAREVRAAGRGELPVETPLRAVRDKLGFACVALVSGSKQRTATVNLGYPADMLGYLTTTYRWKCPIHLRAARLGLPLRFADIPQVHETRTYREGIQPYGFREGVTLPLAPGTGPEQSFVALSSTHDRPLDDGSVLALTMLSHDFAALADPGAEPGDPAAEVVLHVSRAKVEVRSAVVEQLPLSEHESRLAARCATAERTGFRHRDADGAWWQVRARVRRPDRVLLRISRLSDPGPLTGRELDVVGLVARGWPNERISAALGIAVRTVRSHVESSLVKLGCPNRTALARHALEHDLDTLGALESAHR</sequence>
<keyword evidence="2" id="KW-0238">DNA-binding</keyword>
<accession>A0A1I6AK97</accession>
<dbReference type="InterPro" id="IPR000792">
    <property type="entry name" value="Tscrpt_reg_LuxR_C"/>
</dbReference>
<evidence type="ECO:0000256" key="3">
    <source>
        <dbReference type="ARBA" id="ARBA00023163"/>
    </source>
</evidence>
<dbReference type="EMBL" id="JAAGNC010000030">
    <property type="protein sequence ID" value="NEC54798.1"/>
    <property type="molecule type" value="Genomic_DNA"/>
</dbReference>
<dbReference type="SUPFAM" id="SSF46894">
    <property type="entry name" value="C-terminal effector domain of the bipartite response regulators"/>
    <property type="match status" value="1"/>
</dbReference>
<keyword evidence="1" id="KW-0805">Transcription regulation</keyword>
<dbReference type="InterPro" id="IPR036388">
    <property type="entry name" value="WH-like_DNA-bd_sf"/>
</dbReference>
<dbReference type="PANTHER" id="PTHR44688">
    <property type="entry name" value="DNA-BINDING TRANSCRIPTIONAL ACTIVATOR DEVR_DOSR"/>
    <property type="match status" value="1"/>
</dbReference>
<dbReference type="GO" id="GO:0006355">
    <property type="term" value="P:regulation of DNA-templated transcription"/>
    <property type="evidence" value="ECO:0007669"/>
    <property type="project" value="InterPro"/>
</dbReference>
<dbReference type="PROSITE" id="PS00622">
    <property type="entry name" value="HTH_LUXR_1"/>
    <property type="match status" value="1"/>
</dbReference>
<dbReference type="GO" id="GO:0003677">
    <property type="term" value="F:DNA binding"/>
    <property type="evidence" value="ECO:0007669"/>
    <property type="project" value="UniProtKB-KW"/>
</dbReference>
<evidence type="ECO:0000256" key="1">
    <source>
        <dbReference type="ARBA" id="ARBA00023015"/>
    </source>
</evidence>
<organism evidence="6 7">
    <name type="scientific">Amycolatopsis rubida</name>
    <dbReference type="NCBI Taxonomy" id="112413"/>
    <lineage>
        <taxon>Bacteria</taxon>
        <taxon>Bacillati</taxon>
        <taxon>Actinomycetota</taxon>
        <taxon>Actinomycetes</taxon>
        <taxon>Pseudonocardiales</taxon>
        <taxon>Pseudonocardiaceae</taxon>
        <taxon>Amycolatopsis</taxon>
    </lineage>
</organism>
<dbReference type="Gene3D" id="1.10.10.10">
    <property type="entry name" value="Winged helix-like DNA-binding domain superfamily/Winged helix DNA-binding domain"/>
    <property type="match status" value="1"/>
</dbReference>
<dbReference type="InterPro" id="IPR036693">
    <property type="entry name" value="TF_LuxR_autoind-bd_dom_sf"/>
</dbReference>
<dbReference type="CDD" id="cd06170">
    <property type="entry name" value="LuxR_C_like"/>
    <property type="match status" value="1"/>
</dbReference>
<proteinExistence type="predicted"/>
<dbReference type="PROSITE" id="PS50043">
    <property type="entry name" value="HTH_LUXR_2"/>
    <property type="match status" value="1"/>
</dbReference>
<dbReference type="PANTHER" id="PTHR44688:SF16">
    <property type="entry name" value="DNA-BINDING TRANSCRIPTIONAL ACTIVATOR DEVR_DOSR"/>
    <property type="match status" value="1"/>
</dbReference>
<dbReference type="EMBL" id="FOWC01000019">
    <property type="protein sequence ID" value="SFQ69113.1"/>
    <property type="molecule type" value="Genomic_DNA"/>
</dbReference>
<evidence type="ECO:0000313" key="5">
    <source>
        <dbReference type="EMBL" id="NEC54798.1"/>
    </source>
</evidence>
<dbReference type="SUPFAM" id="SSF75516">
    <property type="entry name" value="Pheromone-binding domain of LuxR-like quorum-sensing transcription factors"/>
    <property type="match status" value="1"/>
</dbReference>
<dbReference type="STRING" id="112413.SAMN05421854_119107"/>
<dbReference type="PRINTS" id="PR00038">
    <property type="entry name" value="HTHLUXR"/>
</dbReference>
<dbReference type="RefSeq" id="WP_157905014.1">
    <property type="nucleotide sequence ID" value="NZ_FOWC01000019.1"/>
</dbReference>
<dbReference type="Gene3D" id="3.30.450.80">
    <property type="entry name" value="Transcription factor LuxR-like, autoinducer-binding domain"/>
    <property type="match status" value="1"/>
</dbReference>
<protein>
    <submittedName>
        <fullName evidence="6">Autoinducer binding domain-containing protein</fullName>
    </submittedName>
</protein>
<dbReference type="SMART" id="SM00421">
    <property type="entry name" value="HTH_LUXR"/>
    <property type="match status" value="1"/>
</dbReference>
<keyword evidence="3" id="KW-0804">Transcription</keyword>
<reference evidence="6 7" key="1">
    <citation type="submission" date="2016-10" db="EMBL/GenBank/DDBJ databases">
        <authorList>
            <person name="de Groot N.N."/>
        </authorList>
    </citation>
    <scope>NUCLEOTIDE SEQUENCE [LARGE SCALE GENOMIC DNA]</scope>
    <source>
        <strain evidence="6 7">DSM 44637</strain>
    </source>
</reference>
<dbReference type="Proteomes" id="UP000199137">
    <property type="component" value="Unassembled WGS sequence"/>
</dbReference>
<evidence type="ECO:0000313" key="8">
    <source>
        <dbReference type="Proteomes" id="UP000470404"/>
    </source>
</evidence>
<reference evidence="5 8" key="2">
    <citation type="submission" date="2020-01" db="EMBL/GenBank/DDBJ databases">
        <title>Insect and environment-associated Actinomycetes.</title>
        <authorList>
            <person name="Currrie C."/>
            <person name="Chevrette M."/>
            <person name="Carlson C."/>
            <person name="Stubbendieck R."/>
            <person name="Wendt-Pienkowski E."/>
        </authorList>
    </citation>
    <scope>NUCLEOTIDE SEQUENCE [LARGE SCALE GENOMIC DNA]</scope>
    <source>
        <strain evidence="5 8">SID8386</strain>
    </source>
</reference>
<dbReference type="Proteomes" id="UP000470404">
    <property type="component" value="Unassembled WGS sequence"/>
</dbReference>
<keyword evidence="8" id="KW-1185">Reference proteome</keyword>
<dbReference type="AlphaFoldDB" id="A0A1I6AK97"/>
<gene>
    <name evidence="5" type="ORF">G3I59_04090</name>
    <name evidence="6" type="ORF">SAMN05421854_119107</name>
</gene>
<name>A0A1I6AK97_9PSEU</name>
<feature type="domain" description="HTH luxR-type" evidence="4">
    <location>
        <begin position="239"/>
        <end position="304"/>
    </location>
</feature>
<dbReference type="InterPro" id="IPR016032">
    <property type="entry name" value="Sig_transdc_resp-reg_C-effctor"/>
</dbReference>
<evidence type="ECO:0000313" key="7">
    <source>
        <dbReference type="Proteomes" id="UP000199137"/>
    </source>
</evidence>
<evidence type="ECO:0000259" key="4">
    <source>
        <dbReference type="PROSITE" id="PS50043"/>
    </source>
</evidence>
<evidence type="ECO:0000256" key="2">
    <source>
        <dbReference type="ARBA" id="ARBA00023125"/>
    </source>
</evidence>